<dbReference type="AlphaFoldDB" id="A0A382LMX4"/>
<organism evidence="2">
    <name type="scientific">marine metagenome</name>
    <dbReference type="NCBI Taxonomy" id="408172"/>
    <lineage>
        <taxon>unclassified sequences</taxon>
        <taxon>metagenomes</taxon>
        <taxon>ecological metagenomes</taxon>
    </lineage>
</organism>
<dbReference type="PANTHER" id="PTHR30636:SF3">
    <property type="entry name" value="UPF0701 PROTEIN YICC"/>
    <property type="match status" value="1"/>
</dbReference>
<evidence type="ECO:0000259" key="1">
    <source>
        <dbReference type="Pfam" id="PF08340"/>
    </source>
</evidence>
<evidence type="ECO:0000313" key="2">
    <source>
        <dbReference type="EMBL" id="SVC37115.1"/>
    </source>
</evidence>
<feature type="non-terminal residue" evidence="2">
    <location>
        <position position="1"/>
    </location>
</feature>
<sequence>AEGDSLDRDLRNRVDLLEEHAGRIAQSSAAVREHIRTRLREKVDALLRPGQIDEDRLTMEVVMLAERGDITEEIVRLRSHNGQFRAALNKGGEVGRRLNFLLQEMNREANTMGSKSQEADITHQVVEVKEEIERLREQVQNLV</sequence>
<dbReference type="Pfam" id="PF08340">
    <property type="entry name" value="YicC-like_C"/>
    <property type="match status" value="1"/>
</dbReference>
<feature type="domain" description="Endoribonuclease YicC-like C-terminal" evidence="1">
    <location>
        <begin position="25"/>
        <end position="142"/>
    </location>
</feature>
<protein>
    <recommendedName>
        <fullName evidence="1">Endoribonuclease YicC-like C-terminal domain-containing protein</fullName>
    </recommendedName>
</protein>
<dbReference type="InterPro" id="IPR005229">
    <property type="entry name" value="YicC/YloC-like"/>
</dbReference>
<dbReference type="GO" id="GO:0004521">
    <property type="term" value="F:RNA endonuclease activity"/>
    <property type="evidence" value="ECO:0007669"/>
    <property type="project" value="InterPro"/>
</dbReference>
<name>A0A382LMX4_9ZZZZ</name>
<gene>
    <name evidence="2" type="ORF">METZ01_LOCUS289969</name>
</gene>
<accession>A0A382LMX4</accession>
<dbReference type="InterPro" id="IPR013551">
    <property type="entry name" value="YicC-like_C"/>
</dbReference>
<dbReference type="EMBL" id="UINC01087608">
    <property type="protein sequence ID" value="SVC37115.1"/>
    <property type="molecule type" value="Genomic_DNA"/>
</dbReference>
<reference evidence="2" key="1">
    <citation type="submission" date="2018-05" db="EMBL/GenBank/DDBJ databases">
        <authorList>
            <person name="Lanie J.A."/>
            <person name="Ng W.-L."/>
            <person name="Kazmierczak K.M."/>
            <person name="Andrzejewski T.M."/>
            <person name="Davidsen T.M."/>
            <person name="Wayne K.J."/>
            <person name="Tettelin H."/>
            <person name="Glass J.I."/>
            <person name="Rusch D."/>
            <person name="Podicherti R."/>
            <person name="Tsui H.-C.T."/>
            <person name="Winkler M.E."/>
        </authorList>
    </citation>
    <scope>NUCLEOTIDE SEQUENCE</scope>
</reference>
<dbReference type="PANTHER" id="PTHR30636">
    <property type="entry name" value="UPF0701 PROTEIN YICC"/>
    <property type="match status" value="1"/>
</dbReference>
<proteinExistence type="predicted"/>